<dbReference type="ExpressionAtlas" id="A0A2K3JXI3">
    <property type="expression patterns" value="baseline"/>
</dbReference>
<evidence type="ECO:0000313" key="3">
    <source>
        <dbReference type="EMBL" id="PNX58700.1"/>
    </source>
</evidence>
<dbReference type="Proteomes" id="UP000236291">
    <property type="component" value="Unassembled WGS sequence"/>
</dbReference>
<feature type="non-terminal residue" evidence="3">
    <location>
        <position position="1"/>
    </location>
</feature>
<name>A0A2K3JXI3_TRIPR</name>
<gene>
    <name evidence="3" type="ORF">L195_g051044</name>
</gene>
<organism evidence="3 4">
    <name type="scientific">Trifolium pratense</name>
    <name type="common">Red clover</name>
    <dbReference type="NCBI Taxonomy" id="57577"/>
    <lineage>
        <taxon>Eukaryota</taxon>
        <taxon>Viridiplantae</taxon>
        <taxon>Streptophyta</taxon>
        <taxon>Embryophyta</taxon>
        <taxon>Tracheophyta</taxon>
        <taxon>Spermatophyta</taxon>
        <taxon>Magnoliopsida</taxon>
        <taxon>eudicotyledons</taxon>
        <taxon>Gunneridae</taxon>
        <taxon>Pentapetalae</taxon>
        <taxon>rosids</taxon>
        <taxon>fabids</taxon>
        <taxon>Fabales</taxon>
        <taxon>Fabaceae</taxon>
        <taxon>Papilionoideae</taxon>
        <taxon>50 kb inversion clade</taxon>
        <taxon>NPAAA clade</taxon>
        <taxon>Hologalegina</taxon>
        <taxon>IRL clade</taxon>
        <taxon>Trifolieae</taxon>
        <taxon>Trifolium</taxon>
    </lineage>
</organism>
<comment type="similarity">
    <text evidence="1">Belongs to the GDA1/CD39 NTPase family.</text>
</comment>
<accession>A0A2K3JXI3</accession>
<reference evidence="3 4" key="2">
    <citation type="journal article" date="2017" name="Front. Plant Sci.">
        <title>Gene Classification and Mining of Molecular Markers Useful in Red Clover (Trifolium pratense) Breeding.</title>
        <authorList>
            <person name="Istvanek J."/>
            <person name="Dluhosova J."/>
            <person name="Dluhos P."/>
            <person name="Patkova L."/>
            <person name="Nedelnik J."/>
            <person name="Repkova J."/>
        </authorList>
    </citation>
    <scope>NUCLEOTIDE SEQUENCE [LARGE SCALE GENOMIC DNA]</scope>
    <source>
        <strain evidence="4">cv. Tatra</strain>
        <tissue evidence="3">Young leaves</tissue>
    </source>
</reference>
<sequence length="54" mass="6274">KESWRETAIWLMATAGMRMLDVELQEKNLDSCIQVLRSSGFKFCYNWASVITDT</sequence>
<dbReference type="Pfam" id="PF01150">
    <property type="entry name" value="GDA1_CD39"/>
    <property type="match status" value="1"/>
</dbReference>
<dbReference type="InterPro" id="IPR000407">
    <property type="entry name" value="GDA1_CD39_NTPase"/>
</dbReference>
<dbReference type="Gene3D" id="3.30.420.40">
    <property type="match status" value="1"/>
</dbReference>
<dbReference type="AlphaFoldDB" id="A0A2K3JXI3"/>
<dbReference type="PANTHER" id="PTHR11782">
    <property type="entry name" value="ADENOSINE/GUANOSINE DIPHOSPHATASE"/>
    <property type="match status" value="1"/>
</dbReference>
<evidence type="ECO:0000256" key="1">
    <source>
        <dbReference type="ARBA" id="ARBA00009283"/>
    </source>
</evidence>
<dbReference type="GO" id="GO:0016020">
    <property type="term" value="C:membrane"/>
    <property type="evidence" value="ECO:0007669"/>
    <property type="project" value="TreeGrafter"/>
</dbReference>
<comment type="caution">
    <text evidence="3">The sequence shown here is derived from an EMBL/GenBank/DDBJ whole genome shotgun (WGS) entry which is preliminary data.</text>
</comment>
<dbReference type="STRING" id="57577.A0A2K3JXI3"/>
<protein>
    <submittedName>
        <fullName evidence="3">Putative apyrase 6-like protein</fullName>
    </submittedName>
</protein>
<dbReference type="GO" id="GO:0009134">
    <property type="term" value="P:nucleoside diphosphate catabolic process"/>
    <property type="evidence" value="ECO:0007669"/>
    <property type="project" value="TreeGrafter"/>
</dbReference>
<dbReference type="GO" id="GO:0017110">
    <property type="term" value="F:nucleoside diphosphate phosphatase activity"/>
    <property type="evidence" value="ECO:0007669"/>
    <property type="project" value="TreeGrafter"/>
</dbReference>
<evidence type="ECO:0000313" key="4">
    <source>
        <dbReference type="Proteomes" id="UP000236291"/>
    </source>
</evidence>
<keyword evidence="2" id="KW-0378">Hydrolase</keyword>
<dbReference type="EMBL" id="ASHM01079150">
    <property type="protein sequence ID" value="PNX58700.1"/>
    <property type="molecule type" value="Genomic_DNA"/>
</dbReference>
<evidence type="ECO:0000256" key="2">
    <source>
        <dbReference type="ARBA" id="ARBA00022801"/>
    </source>
</evidence>
<reference evidence="3 4" key="1">
    <citation type="journal article" date="2014" name="Am. J. Bot.">
        <title>Genome assembly and annotation for red clover (Trifolium pratense; Fabaceae).</title>
        <authorList>
            <person name="Istvanek J."/>
            <person name="Jaros M."/>
            <person name="Krenek A."/>
            <person name="Repkova J."/>
        </authorList>
    </citation>
    <scope>NUCLEOTIDE SEQUENCE [LARGE SCALE GENOMIC DNA]</scope>
    <source>
        <strain evidence="4">cv. Tatra</strain>
        <tissue evidence="3">Young leaves</tissue>
    </source>
</reference>
<dbReference type="PANTHER" id="PTHR11782:SF3">
    <property type="entry name" value="APYRASE 6-RELATED"/>
    <property type="match status" value="1"/>
</dbReference>
<proteinExistence type="inferred from homology"/>